<evidence type="ECO:0000256" key="2">
    <source>
        <dbReference type="ARBA" id="ARBA00008010"/>
    </source>
</evidence>
<dbReference type="FunFam" id="3.30.1640.10:FF:000011">
    <property type="entry name" value="DNA helicase"/>
    <property type="match status" value="1"/>
</dbReference>
<evidence type="ECO:0000256" key="13">
    <source>
        <dbReference type="ARBA" id="ARBA00073498"/>
    </source>
</evidence>
<dbReference type="InterPro" id="IPR012340">
    <property type="entry name" value="NA-bd_OB-fold"/>
</dbReference>
<feature type="compositionally biased region" description="Polar residues" evidence="16">
    <location>
        <begin position="125"/>
        <end position="151"/>
    </location>
</feature>
<dbReference type="InterPro" id="IPR027417">
    <property type="entry name" value="P-loop_NTPase"/>
</dbReference>
<dbReference type="EC" id="3.6.4.12" evidence="3"/>
<dbReference type="FunFam" id="3.40.50.300:FF:000217">
    <property type="entry name" value="DNA helicase"/>
    <property type="match status" value="1"/>
</dbReference>
<reference evidence="18 19" key="1">
    <citation type="journal article" date="2013" name="BMC Genomics">
        <title>The genome and transcriptome of the pine saprophyte Ophiostoma piceae, and a comparison with the bark beetle-associated pine pathogen Grosmannia clavigera.</title>
        <authorList>
            <person name="Haridas S."/>
            <person name="Wang Y."/>
            <person name="Lim L."/>
            <person name="Massoumi Alamouti S."/>
            <person name="Jackman S."/>
            <person name="Docking R."/>
            <person name="Robertson G."/>
            <person name="Birol I."/>
            <person name="Bohlmann J."/>
            <person name="Breuil C."/>
        </authorList>
    </citation>
    <scope>NUCLEOTIDE SEQUENCE [LARGE SCALE GENOMIC DNA]</scope>
    <source>
        <strain evidence="18 19">UAMH 11346</strain>
    </source>
</reference>
<dbReference type="GO" id="GO:0043596">
    <property type="term" value="C:nuclear replication fork"/>
    <property type="evidence" value="ECO:0007669"/>
    <property type="project" value="UniProtKB-ARBA"/>
</dbReference>
<dbReference type="Pfam" id="PF00493">
    <property type="entry name" value="MCM"/>
    <property type="match status" value="1"/>
</dbReference>
<feature type="domain" description="MCM C-terminal AAA(+) ATPase" evidence="17">
    <location>
        <begin position="622"/>
        <end position="830"/>
    </location>
</feature>
<dbReference type="PRINTS" id="PR01660">
    <property type="entry name" value="MCMPROTEIN4"/>
</dbReference>
<keyword evidence="6 15" id="KW-0547">Nucleotide-binding</keyword>
<organism evidence="18 19">
    <name type="scientific">Ophiostoma piceae (strain UAMH 11346)</name>
    <name type="common">Sap stain fungus</name>
    <dbReference type="NCBI Taxonomy" id="1262450"/>
    <lineage>
        <taxon>Eukaryota</taxon>
        <taxon>Fungi</taxon>
        <taxon>Dikarya</taxon>
        <taxon>Ascomycota</taxon>
        <taxon>Pezizomycotina</taxon>
        <taxon>Sordariomycetes</taxon>
        <taxon>Sordariomycetidae</taxon>
        <taxon>Ophiostomatales</taxon>
        <taxon>Ophiostomataceae</taxon>
        <taxon>Ophiostoma</taxon>
    </lineage>
</organism>
<dbReference type="GO" id="GO:0031261">
    <property type="term" value="C:DNA replication preinitiation complex"/>
    <property type="evidence" value="ECO:0007669"/>
    <property type="project" value="UniProtKB-ARBA"/>
</dbReference>
<keyword evidence="8" id="KW-0347">Helicase</keyword>
<dbReference type="InterPro" id="IPR027925">
    <property type="entry name" value="MCM_N"/>
</dbReference>
<evidence type="ECO:0000256" key="4">
    <source>
        <dbReference type="ARBA" id="ARBA00022553"/>
    </source>
</evidence>
<evidence type="ECO:0000259" key="17">
    <source>
        <dbReference type="PROSITE" id="PS50051"/>
    </source>
</evidence>
<evidence type="ECO:0000256" key="3">
    <source>
        <dbReference type="ARBA" id="ARBA00012551"/>
    </source>
</evidence>
<dbReference type="InterPro" id="IPR001208">
    <property type="entry name" value="MCM_dom"/>
</dbReference>
<dbReference type="SMART" id="SM00350">
    <property type="entry name" value="MCM"/>
    <property type="match status" value="1"/>
</dbReference>
<gene>
    <name evidence="18" type="ORF">F503_08323</name>
</gene>
<feature type="region of interest" description="Disordered" evidence="16">
    <location>
        <begin position="334"/>
        <end position="383"/>
    </location>
</feature>
<evidence type="ECO:0000256" key="8">
    <source>
        <dbReference type="ARBA" id="ARBA00022806"/>
    </source>
</evidence>
<dbReference type="GO" id="GO:0005656">
    <property type="term" value="C:nuclear pre-replicative complex"/>
    <property type="evidence" value="ECO:0007669"/>
    <property type="project" value="UniProtKB-ARBA"/>
</dbReference>
<dbReference type="FunFam" id="2.20.28.10:FF:000003">
    <property type="entry name" value="DNA helicase"/>
    <property type="match status" value="1"/>
</dbReference>
<dbReference type="InterPro" id="IPR033762">
    <property type="entry name" value="MCM_OB"/>
</dbReference>
<dbReference type="InterPro" id="IPR031327">
    <property type="entry name" value="MCM"/>
</dbReference>
<dbReference type="PANTHER" id="PTHR11630">
    <property type="entry name" value="DNA REPLICATION LICENSING FACTOR MCM FAMILY MEMBER"/>
    <property type="match status" value="1"/>
</dbReference>
<dbReference type="OrthoDB" id="10251574at2759"/>
<dbReference type="PRINTS" id="PR01657">
    <property type="entry name" value="MCMFAMILY"/>
</dbReference>
<keyword evidence="11" id="KW-0539">Nucleus</keyword>
<feature type="compositionally biased region" description="Polar residues" evidence="16">
    <location>
        <begin position="334"/>
        <end position="360"/>
    </location>
</feature>
<comment type="similarity">
    <text evidence="2 15">Belongs to the MCM family.</text>
</comment>
<comment type="subcellular location">
    <subcellularLocation>
        <location evidence="1">Nucleus</location>
    </subcellularLocation>
</comment>
<dbReference type="Gene3D" id="2.40.50.140">
    <property type="entry name" value="Nucleic acid-binding proteins"/>
    <property type="match status" value="1"/>
</dbReference>
<dbReference type="Gene3D" id="3.40.50.300">
    <property type="entry name" value="P-loop containing nucleotide triphosphate hydrolases"/>
    <property type="match status" value="1"/>
</dbReference>
<keyword evidence="5" id="KW-0235">DNA replication</keyword>
<dbReference type="Pfam" id="PF14551">
    <property type="entry name" value="MCM_N"/>
    <property type="match status" value="1"/>
</dbReference>
<dbReference type="Pfam" id="PF17855">
    <property type="entry name" value="MCM_lid"/>
    <property type="match status" value="1"/>
</dbReference>
<comment type="catalytic activity">
    <reaction evidence="12">
        <text>ATP + H2O = ADP + phosphate + H(+)</text>
        <dbReference type="Rhea" id="RHEA:13065"/>
        <dbReference type="ChEBI" id="CHEBI:15377"/>
        <dbReference type="ChEBI" id="CHEBI:15378"/>
        <dbReference type="ChEBI" id="CHEBI:30616"/>
        <dbReference type="ChEBI" id="CHEBI:43474"/>
        <dbReference type="ChEBI" id="CHEBI:456216"/>
        <dbReference type="EC" id="3.6.4.12"/>
    </reaction>
</comment>
<evidence type="ECO:0000256" key="15">
    <source>
        <dbReference type="RuleBase" id="RU004070"/>
    </source>
</evidence>
<proteinExistence type="inferred from homology"/>
<dbReference type="SUPFAM" id="SSF52540">
    <property type="entry name" value="P-loop containing nucleoside triphosphate hydrolases"/>
    <property type="match status" value="1"/>
</dbReference>
<evidence type="ECO:0000256" key="5">
    <source>
        <dbReference type="ARBA" id="ARBA00022705"/>
    </source>
</evidence>
<protein>
    <recommendedName>
        <fullName evidence="13">DNA replication licensing factor MCM4</fullName>
        <ecNumber evidence="3">3.6.4.12</ecNumber>
    </recommendedName>
    <alternativeName>
        <fullName evidence="14">DNA replication licensing factor mcm4</fullName>
    </alternativeName>
</protein>
<dbReference type="Pfam" id="PF17207">
    <property type="entry name" value="MCM_OB"/>
    <property type="match status" value="1"/>
</dbReference>
<accession>S3BZ46</accession>
<evidence type="ECO:0000256" key="14">
    <source>
        <dbReference type="ARBA" id="ARBA00074938"/>
    </source>
</evidence>
<evidence type="ECO:0000313" key="19">
    <source>
        <dbReference type="Proteomes" id="UP000016923"/>
    </source>
</evidence>
<dbReference type="InterPro" id="IPR008047">
    <property type="entry name" value="MCM_4"/>
</dbReference>
<evidence type="ECO:0000256" key="10">
    <source>
        <dbReference type="ARBA" id="ARBA00023125"/>
    </source>
</evidence>
<dbReference type="GO" id="GO:0006279">
    <property type="term" value="P:premeiotic DNA replication"/>
    <property type="evidence" value="ECO:0007669"/>
    <property type="project" value="UniProtKB-ARBA"/>
</dbReference>
<dbReference type="PROSITE" id="PS00847">
    <property type="entry name" value="MCM_1"/>
    <property type="match status" value="1"/>
</dbReference>
<dbReference type="OMA" id="AFFKCNV"/>
<evidence type="ECO:0000313" key="18">
    <source>
        <dbReference type="EMBL" id="EPE05792.1"/>
    </source>
</evidence>
<dbReference type="Pfam" id="PF21128">
    <property type="entry name" value="WHD_MCM4"/>
    <property type="match status" value="1"/>
</dbReference>
<evidence type="ECO:0000256" key="9">
    <source>
        <dbReference type="ARBA" id="ARBA00022840"/>
    </source>
</evidence>
<dbReference type="Gene3D" id="2.20.28.10">
    <property type="match status" value="1"/>
</dbReference>
<feature type="compositionally biased region" description="Polar residues" evidence="16">
    <location>
        <begin position="93"/>
        <end position="104"/>
    </location>
</feature>
<dbReference type="GO" id="GO:0097373">
    <property type="term" value="C:MCM core complex"/>
    <property type="evidence" value="ECO:0007669"/>
    <property type="project" value="UniProtKB-ARBA"/>
</dbReference>
<keyword evidence="9 15" id="KW-0067">ATP-binding</keyword>
<dbReference type="GO" id="GO:0017116">
    <property type="term" value="F:single-stranded DNA helicase activity"/>
    <property type="evidence" value="ECO:0007669"/>
    <property type="project" value="TreeGrafter"/>
</dbReference>
<keyword evidence="7" id="KW-0378">Hydrolase</keyword>
<name>S3BZ46_OPHP1</name>
<dbReference type="STRING" id="1262450.S3BZ46"/>
<dbReference type="InterPro" id="IPR018525">
    <property type="entry name" value="MCM_CS"/>
</dbReference>
<feature type="compositionally biased region" description="Polar residues" evidence="16">
    <location>
        <begin position="60"/>
        <end position="76"/>
    </location>
</feature>
<sequence>MSSPAGRRSTRSSQAGTPGRPQRGSGPASTPGGLQAPASQQLVSSPLLYESSPAAEANMDPSSPLRQMSNTQSTQDSLHDPDVPMQGIAPSSPLAQMETQSSAGDRTPRASRGLFGESSPVRYFASSSPGRQLQSDLRSETSGLFVSQRAGSTGPARSRRGDINSDSLLRTPRAHRVILNEAGHVMSDIGGSETGSFATNNPDTSEAQVLGGMSQSLIWGTTVSIDDTFSAFKDFLRNFTKKYRLWLDGKTELETADMPGAESKPYWETMQNMLLLGTSRLYVDIRDLKAYPRTNKLWYQAQAYPQEIVPIMDQSIHDLMSELAHAEVNRQKATAASLSQSSAGGRAQSVGQSSELNFPSSERGDEPATPRASQAQTETAQTLEDDVSKTVYIVRPYGLDKSTNLRDLNPADMDRLISVKGLVIRATPVIPDMKDAFFKCQACNHSVTVSLDRGKIREPTECPRPSCGTSNSMQIVHNRCIFEDKQVIKLQETPDAVPAGQTPHSVSVCVYNELVDFCKAGDRVLITGIFRVSPVRINPRQRTINSVHKTYVDVLHIQKVDNKRLGVDPSTLDQDDEDVEAALMAEQLEANGGAGTNRMEETRSWTSDEEAKIKATAERPDIYDLLSRSLAPSIYEMDDVKKGILLQLFGGTNKSFKKGGSPKYRGDINVLLCGDPSTAKSQMLSYIHKIAPRGVYTSGKGSSAVGLTAYVTRDPETRQLVLESGALVLSDGGVCCIDEFDKMNDSTRSVLHEVMEQQTVSVAKAGIITTLNARTSILASANPIGSRYNPDLPVPQNIDLPPTLLSRFDLVYLILDRADEKTDRRMAKHLLSMYLEDTPQSARSTNEILPVEFLTSFISYARANVHPVLSNEAGKALVEAYVEMRKLGQDVRAAEKRITATTRQLESMIRLAEAHAKMRLSIEVTADDVREAYRLIQSALKTAATDSQGRIDMSLLTEGTSAAERKRKADLSAAILRMLDEALATGQTSMRYAEVSRRMAETLNIPIEAADMAECLRSLEMDGSIAITGEGARRTIRRSTGVA</sequence>
<dbReference type="eggNOG" id="KOG0478">
    <property type="taxonomic scope" value="Eukaryota"/>
</dbReference>
<dbReference type="GO" id="GO:0005524">
    <property type="term" value="F:ATP binding"/>
    <property type="evidence" value="ECO:0007669"/>
    <property type="project" value="UniProtKB-KW"/>
</dbReference>
<dbReference type="GO" id="GO:0006271">
    <property type="term" value="P:DNA strand elongation involved in DNA replication"/>
    <property type="evidence" value="ECO:0007669"/>
    <property type="project" value="TreeGrafter"/>
</dbReference>
<dbReference type="GO" id="GO:0042555">
    <property type="term" value="C:MCM complex"/>
    <property type="evidence" value="ECO:0007669"/>
    <property type="project" value="InterPro"/>
</dbReference>
<keyword evidence="4" id="KW-0597">Phosphoprotein</keyword>
<evidence type="ECO:0000256" key="1">
    <source>
        <dbReference type="ARBA" id="ARBA00004123"/>
    </source>
</evidence>
<keyword evidence="18" id="KW-0132">Cell division</keyword>
<keyword evidence="18" id="KW-0131">Cell cycle</keyword>
<dbReference type="GO" id="GO:1902975">
    <property type="term" value="P:mitotic DNA replication initiation"/>
    <property type="evidence" value="ECO:0007669"/>
    <property type="project" value="TreeGrafter"/>
</dbReference>
<dbReference type="EMBL" id="KE148155">
    <property type="protein sequence ID" value="EPE05792.1"/>
    <property type="molecule type" value="Genomic_DNA"/>
</dbReference>
<dbReference type="HOGENOM" id="CLU_000995_7_1_1"/>
<dbReference type="VEuPathDB" id="FungiDB:F503_08323"/>
<evidence type="ECO:0000256" key="16">
    <source>
        <dbReference type="SAM" id="MobiDB-lite"/>
    </source>
</evidence>
<dbReference type="GO" id="GO:0003697">
    <property type="term" value="F:single-stranded DNA binding"/>
    <property type="evidence" value="ECO:0007669"/>
    <property type="project" value="TreeGrafter"/>
</dbReference>
<dbReference type="GO" id="GO:0051301">
    <property type="term" value="P:cell division"/>
    <property type="evidence" value="ECO:0007669"/>
    <property type="project" value="UniProtKB-KW"/>
</dbReference>
<feature type="region of interest" description="Disordered" evidence="16">
    <location>
        <begin position="1"/>
        <end position="168"/>
    </location>
</feature>
<evidence type="ECO:0000256" key="6">
    <source>
        <dbReference type="ARBA" id="ARBA00022741"/>
    </source>
</evidence>
<evidence type="ECO:0000256" key="7">
    <source>
        <dbReference type="ARBA" id="ARBA00022801"/>
    </source>
</evidence>
<keyword evidence="10 15" id="KW-0238">DNA-binding</keyword>
<dbReference type="Gene3D" id="3.30.1640.10">
    <property type="entry name" value="mini-chromosome maintenance (MCM) complex, chain A, domain 1"/>
    <property type="match status" value="1"/>
</dbReference>
<evidence type="ECO:0000256" key="12">
    <source>
        <dbReference type="ARBA" id="ARBA00047995"/>
    </source>
</evidence>
<dbReference type="AlphaFoldDB" id="S3BZ46"/>
<dbReference type="PROSITE" id="PS50051">
    <property type="entry name" value="MCM_2"/>
    <property type="match status" value="1"/>
</dbReference>
<feature type="compositionally biased region" description="Polar residues" evidence="16">
    <location>
        <begin position="371"/>
        <end position="382"/>
    </location>
</feature>
<dbReference type="GO" id="GO:0000727">
    <property type="term" value="P:double-strand break repair via break-induced replication"/>
    <property type="evidence" value="ECO:0007669"/>
    <property type="project" value="TreeGrafter"/>
</dbReference>
<dbReference type="InterPro" id="IPR041562">
    <property type="entry name" value="MCM_lid"/>
</dbReference>
<keyword evidence="19" id="KW-1185">Reference proteome</keyword>
<dbReference type="GO" id="GO:0016887">
    <property type="term" value="F:ATP hydrolysis activity"/>
    <property type="evidence" value="ECO:0007669"/>
    <property type="project" value="RHEA"/>
</dbReference>
<dbReference type="Proteomes" id="UP000016923">
    <property type="component" value="Unassembled WGS sequence"/>
</dbReference>
<dbReference type="SUPFAM" id="SSF50249">
    <property type="entry name" value="Nucleic acid-binding proteins"/>
    <property type="match status" value="1"/>
</dbReference>
<evidence type="ECO:0000256" key="11">
    <source>
        <dbReference type="ARBA" id="ARBA00023242"/>
    </source>
</evidence>
<dbReference type="PANTHER" id="PTHR11630:SF66">
    <property type="entry name" value="DNA REPLICATION LICENSING FACTOR MCM4"/>
    <property type="match status" value="1"/>
</dbReference>
<dbReference type="CDD" id="cd17755">
    <property type="entry name" value="MCM4"/>
    <property type="match status" value="1"/>
</dbReference>